<name>A0A914E194_9BILA</name>
<accession>A0A914E194</accession>
<proteinExistence type="predicted"/>
<evidence type="ECO:0000313" key="2">
    <source>
        <dbReference type="Proteomes" id="UP000887540"/>
    </source>
</evidence>
<evidence type="ECO:0000256" key="1">
    <source>
        <dbReference type="SAM" id="MobiDB-lite"/>
    </source>
</evidence>
<dbReference type="Proteomes" id="UP000887540">
    <property type="component" value="Unplaced"/>
</dbReference>
<evidence type="ECO:0000313" key="3">
    <source>
        <dbReference type="WBParaSite" id="ACRNAN_scaffold4932.g27768.t1"/>
    </source>
</evidence>
<protein>
    <submittedName>
        <fullName evidence="3">Uncharacterized protein</fullName>
    </submittedName>
</protein>
<feature type="region of interest" description="Disordered" evidence="1">
    <location>
        <begin position="79"/>
        <end position="98"/>
    </location>
</feature>
<dbReference type="AlphaFoldDB" id="A0A914E194"/>
<keyword evidence="2" id="KW-1185">Reference proteome</keyword>
<reference evidence="3" key="1">
    <citation type="submission" date="2022-11" db="UniProtKB">
        <authorList>
            <consortium name="WormBaseParasite"/>
        </authorList>
    </citation>
    <scope>IDENTIFICATION</scope>
</reference>
<organism evidence="2 3">
    <name type="scientific">Acrobeloides nanus</name>
    <dbReference type="NCBI Taxonomy" id="290746"/>
    <lineage>
        <taxon>Eukaryota</taxon>
        <taxon>Metazoa</taxon>
        <taxon>Ecdysozoa</taxon>
        <taxon>Nematoda</taxon>
        <taxon>Chromadorea</taxon>
        <taxon>Rhabditida</taxon>
        <taxon>Tylenchina</taxon>
        <taxon>Cephalobomorpha</taxon>
        <taxon>Cephaloboidea</taxon>
        <taxon>Cephalobidae</taxon>
        <taxon>Acrobeloides</taxon>
    </lineage>
</organism>
<sequence length="98" mass="11255">MVKWSKVQLIRSFDLLRRLGNARYSTRHGHALAVWLPNSSLEAVASSSLNTAKKLWNALPPEFWPLDIQHCSKAPSEDRLPMMNWPGTPSREELKKFL</sequence>
<dbReference type="WBParaSite" id="ACRNAN_scaffold4932.g27768.t1">
    <property type="protein sequence ID" value="ACRNAN_scaffold4932.g27768.t1"/>
    <property type="gene ID" value="ACRNAN_scaffold4932.g27768"/>
</dbReference>